<gene>
    <name evidence="1" type="ORF">AS026_12850</name>
</gene>
<accession>A0A109JFI8</accession>
<name>A0A109JFI8_9HYPH</name>
<evidence type="ECO:0008006" key="3">
    <source>
        <dbReference type="Google" id="ProtNLM"/>
    </source>
</evidence>
<comment type="caution">
    <text evidence="1">The sequence shown here is derived from an EMBL/GenBank/DDBJ whole genome shotgun (WGS) entry which is preliminary data.</text>
</comment>
<organism evidence="1 2">
    <name type="scientific">Rhizobium altiplani</name>
    <dbReference type="NCBI Taxonomy" id="1864509"/>
    <lineage>
        <taxon>Bacteria</taxon>
        <taxon>Pseudomonadati</taxon>
        <taxon>Pseudomonadota</taxon>
        <taxon>Alphaproteobacteria</taxon>
        <taxon>Hyphomicrobiales</taxon>
        <taxon>Rhizobiaceae</taxon>
        <taxon>Rhizobium/Agrobacterium group</taxon>
        <taxon>Rhizobium</taxon>
    </lineage>
</organism>
<protein>
    <recommendedName>
        <fullName evidence="3">ASCH domain-containing protein</fullName>
    </recommendedName>
</protein>
<evidence type="ECO:0000313" key="2">
    <source>
        <dbReference type="Proteomes" id="UP000068164"/>
    </source>
</evidence>
<reference evidence="1 2" key="1">
    <citation type="submission" date="2015-11" db="EMBL/GenBank/DDBJ databases">
        <title>Draft Genome Sequence of the Strain BR 10423 (Rhizobium sp.) isolated from nodules of Mimosa pudica.</title>
        <authorList>
            <person name="Barauna A.C."/>
            <person name="Zilli J.E."/>
            <person name="Simoes-Araujo J.L."/>
            <person name="Reis V.M."/>
            <person name="James E.K."/>
            <person name="Reis F.B.Jr."/>
            <person name="Rouws L.F."/>
            <person name="Passos S.R."/>
            <person name="Gois S.R."/>
        </authorList>
    </citation>
    <scope>NUCLEOTIDE SEQUENCE [LARGE SCALE GENOMIC DNA]</scope>
    <source>
        <strain evidence="1 2">BR10423</strain>
    </source>
</reference>
<sequence length="104" mass="11124">MQNMIVADNHMASVENGTKTIAVRVGYCTVKPGPLEIRSASGCWPTTPVHVVSVQRKSISALSSDELSQSGFSNVNTLVKQLQPAHPCLSTDSDVTVINWKVAS</sequence>
<dbReference type="SUPFAM" id="SSF88697">
    <property type="entry name" value="PUA domain-like"/>
    <property type="match status" value="1"/>
</dbReference>
<proteinExistence type="predicted"/>
<dbReference type="InterPro" id="IPR015947">
    <property type="entry name" value="PUA-like_sf"/>
</dbReference>
<dbReference type="EMBL" id="LNCD01000101">
    <property type="protein sequence ID" value="KWV47953.1"/>
    <property type="molecule type" value="Genomic_DNA"/>
</dbReference>
<dbReference type="RefSeq" id="WP_062372035.1">
    <property type="nucleotide sequence ID" value="NZ_LNCD01000101.1"/>
</dbReference>
<evidence type="ECO:0000313" key="1">
    <source>
        <dbReference type="EMBL" id="KWV47953.1"/>
    </source>
</evidence>
<keyword evidence="2" id="KW-1185">Reference proteome</keyword>
<dbReference type="AlphaFoldDB" id="A0A109JFI8"/>
<dbReference type="Proteomes" id="UP000068164">
    <property type="component" value="Unassembled WGS sequence"/>
</dbReference>